<dbReference type="InterPro" id="IPR052346">
    <property type="entry name" value="O-mannosyl-transferase_TMTC"/>
</dbReference>
<feature type="region of interest" description="Disordered" evidence="4">
    <location>
        <begin position="1202"/>
        <end position="1223"/>
    </location>
</feature>
<keyword evidence="1" id="KW-0677">Repeat</keyword>
<organism evidence="5 6">
    <name type="scientific">Mariniphaga sediminis</name>
    <dbReference type="NCBI Taxonomy" id="1628158"/>
    <lineage>
        <taxon>Bacteria</taxon>
        <taxon>Pseudomonadati</taxon>
        <taxon>Bacteroidota</taxon>
        <taxon>Bacteroidia</taxon>
        <taxon>Marinilabiliales</taxon>
        <taxon>Prolixibacteraceae</taxon>
        <taxon>Mariniphaga</taxon>
    </lineage>
</organism>
<feature type="repeat" description="TPR" evidence="3">
    <location>
        <begin position="487"/>
        <end position="520"/>
    </location>
</feature>
<name>A0A399CYA6_9BACT</name>
<evidence type="ECO:0000313" key="6">
    <source>
        <dbReference type="Proteomes" id="UP000266441"/>
    </source>
</evidence>
<dbReference type="AlphaFoldDB" id="A0A399CYA6"/>
<feature type="repeat" description="TPR" evidence="3">
    <location>
        <begin position="1110"/>
        <end position="1143"/>
    </location>
</feature>
<feature type="repeat" description="TPR" evidence="3">
    <location>
        <begin position="624"/>
        <end position="657"/>
    </location>
</feature>
<feature type="repeat" description="TPR" evidence="3">
    <location>
        <begin position="907"/>
        <end position="940"/>
    </location>
</feature>
<keyword evidence="2 3" id="KW-0802">TPR repeat</keyword>
<dbReference type="Pfam" id="PF13432">
    <property type="entry name" value="TPR_16"/>
    <property type="match status" value="3"/>
</dbReference>
<feature type="repeat" description="TPR" evidence="3">
    <location>
        <begin position="873"/>
        <end position="906"/>
    </location>
</feature>
<evidence type="ECO:0000256" key="4">
    <source>
        <dbReference type="SAM" id="MobiDB-lite"/>
    </source>
</evidence>
<reference evidence="5 6" key="1">
    <citation type="journal article" date="2015" name="Int. J. Syst. Evol. Microbiol.">
        <title>Mariniphaga sediminis sp. nov., isolated from coastal sediment.</title>
        <authorList>
            <person name="Wang F.Q."/>
            <person name="Shen Q.Y."/>
            <person name="Chen G.J."/>
            <person name="Du Z.J."/>
        </authorList>
    </citation>
    <scope>NUCLEOTIDE SEQUENCE [LARGE SCALE GENOMIC DNA]</scope>
    <source>
        <strain evidence="5 6">SY21</strain>
    </source>
</reference>
<feature type="repeat" description="TPR" evidence="3">
    <location>
        <begin position="1042"/>
        <end position="1075"/>
    </location>
</feature>
<dbReference type="Pfam" id="PF07719">
    <property type="entry name" value="TPR_2"/>
    <property type="match status" value="1"/>
</dbReference>
<dbReference type="SMART" id="SM00386">
    <property type="entry name" value="HAT"/>
    <property type="match status" value="6"/>
</dbReference>
<dbReference type="SMART" id="SM00671">
    <property type="entry name" value="SEL1"/>
    <property type="match status" value="5"/>
</dbReference>
<keyword evidence="6" id="KW-1185">Reference proteome</keyword>
<comment type="caution">
    <text evidence="5">The sequence shown here is derived from an EMBL/GenBank/DDBJ whole genome shotgun (WGS) entry which is preliminary data.</text>
</comment>
<feature type="repeat" description="TPR" evidence="3">
    <location>
        <begin position="207"/>
        <end position="240"/>
    </location>
</feature>
<evidence type="ECO:0000256" key="2">
    <source>
        <dbReference type="ARBA" id="ARBA00022803"/>
    </source>
</evidence>
<feature type="repeat" description="TPR" evidence="3">
    <location>
        <begin position="696"/>
        <end position="729"/>
    </location>
</feature>
<accession>A0A399CYA6</accession>
<evidence type="ECO:0000256" key="3">
    <source>
        <dbReference type="PROSITE-ProRule" id="PRU00339"/>
    </source>
</evidence>
<gene>
    <name evidence="5" type="ORF">D1164_19815</name>
</gene>
<dbReference type="Pfam" id="PF12895">
    <property type="entry name" value="ANAPC3"/>
    <property type="match status" value="1"/>
</dbReference>
<dbReference type="InterPro" id="IPR019734">
    <property type="entry name" value="TPR_rpt"/>
</dbReference>
<feature type="repeat" description="TPR" evidence="3">
    <location>
        <begin position="348"/>
        <end position="381"/>
    </location>
</feature>
<dbReference type="PANTHER" id="PTHR44227">
    <property type="match status" value="1"/>
</dbReference>
<dbReference type="InterPro" id="IPR013105">
    <property type="entry name" value="TPR_2"/>
</dbReference>
<dbReference type="InterPro" id="IPR011990">
    <property type="entry name" value="TPR-like_helical_dom_sf"/>
</dbReference>
<dbReference type="PANTHER" id="PTHR44227:SF3">
    <property type="entry name" value="PROTEIN O-MANNOSYL-TRANSFERASE TMTC4"/>
    <property type="match status" value="1"/>
</dbReference>
<feature type="repeat" description="TPR" evidence="3">
    <location>
        <begin position="521"/>
        <end position="554"/>
    </location>
</feature>
<dbReference type="SUPFAM" id="SSF48452">
    <property type="entry name" value="TPR-like"/>
    <property type="match status" value="3"/>
</dbReference>
<dbReference type="OrthoDB" id="638548at2"/>
<feature type="repeat" description="TPR" evidence="3">
    <location>
        <begin position="556"/>
        <end position="589"/>
    </location>
</feature>
<dbReference type="PROSITE" id="PS50293">
    <property type="entry name" value="TPR_REGION"/>
    <property type="match status" value="2"/>
</dbReference>
<dbReference type="InterPro" id="IPR003107">
    <property type="entry name" value="HAT"/>
</dbReference>
<dbReference type="EMBL" id="QWET01000021">
    <property type="protein sequence ID" value="RIH63381.1"/>
    <property type="molecule type" value="Genomic_DNA"/>
</dbReference>
<evidence type="ECO:0000256" key="1">
    <source>
        <dbReference type="ARBA" id="ARBA00022737"/>
    </source>
</evidence>
<feature type="repeat" description="TPR" evidence="3">
    <location>
        <begin position="764"/>
        <end position="797"/>
    </location>
</feature>
<protein>
    <submittedName>
        <fullName evidence="5">Tetratricopeptide repeat protein</fullName>
    </submittedName>
</protein>
<feature type="repeat" description="TPR" evidence="3">
    <location>
        <begin position="972"/>
        <end position="1005"/>
    </location>
</feature>
<dbReference type="InterPro" id="IPR006597">
    <property type="entry name" value="Sel1-like"/>
</dbReference>
<dbReference type="GO" id="GO:0006396">
    <property type="term" value="P:RNA processing"/>
    <property type="evidence" value="ECO:0007669"/>
    <property type="project" value="InterPro"/>
</dbReference>
<sequence length="1223" mass="142879">MDSNEKMKKLLAESYFQAANSGCDMHRITDILEAIRSMFLNKMEFQKIDDQLLVYLGESIENDAEFSTIHQLQKKLRQNVRLGTKKEITEKLKTNENEGWKKWLEVFAHELARLNHDFLNSLLKIKTPPSCGTDFKFIKKHLSYLREERWVEGNFLFEFFLKQDHIPPQVKADLHLLAGAVQMYHLLDFDKAVEHFQQVKELIPGTSKAERIWGEYYIQQNDFKKAREHLQKALEIDKKDFENYLVLGDLYKAEKRDDTAANWYNEGLGENPGKADLYNRLLLLNEQPAYFKKHHEEVDYLLSKIMKLAPDFSYTALNNAAFVYQKNGHFAEAEEYYQKSIKLHPLRIQAWCNLGYAWLEKNEPEKSEEAFKKSIEIDKKAFEGYWGLVALNRKKENWNGVVANLKYCEKYRPQWRHYIYNDFGNAYQKLEEVENAQKYYLLALKHDREKSLGLNALYDIAEFKLPVKKGISLLEKIREIKGPAFESSFHHEAGVIYFKNQLYQDAIGHFEKAVETDPNEPVKLEYLGLAWEKTGNYDNAISYYRKAIKNEAADKSKYYNRLAFLLIDLKEYDEAIDLLQKAVEINASPLYFENLGFAYENSGNKEQAKLSYIKALELADNDKDIYENRLGIFYYNQGFYEKALQHYLNAIHFFPKPVYYENTGLVFERKDQTKKAEESYRNALNLADERSDASRDKYYNRLAFFLSGTGKHEEAVDLLKTAVQLNPAPIYYENLGYAFENLGMLEEAKNSYSAALRLSSGEKDIFLNRLGIFYYNQKKYEEAVAYYRQAIEKNPKAVYFENLGNVFNDLGKMEQFEEAYLQAAQLEPWEGRYYFQLGWNILDNYKDTQKAKKYLTKAIDIYKRTPEIEPEELMSIQFLGAAYQQEGNWHKAEEIFREAFRIDPENDIVCSFLGKIYLHQNDIPKALDFYEKAYHLNRNRVNNYINLGEALEKNGNNEKAIEIYKEGATLDPVLFEKIANVYYKNQEFDKAEENIRRAIEAYPENNIYHETLALTLQNQGRYDEARDTFDIAMKKASPGEADIYFNFIGNTWYAQGNFETAAGYYQKAIELNPYLAVYLDNLVSAYKLCNQKEKAIGFLEKMLEKEAPSKSLLNHLGLLLFETGKQEDAVECFKKYIELDPEDSLGYDNLGFALEKLNRREEAIQIYLKKAASDKTFYQKAANVSFDLNDYSAADEYLKKARETNTSEDDTSSESNHFIQGPA</sequence>
<feature type="repeat" description="TPR" evidence="3">
    <location>
        <begin position="314"/>
        <end position="347"/>
    </location>
</feature>
<dbReference type="Pfam" id="PF00515">
    <property type="entry name" value="TPR_1"/>
    <property type="match status" value="1"/>
</dbReference>
<proteinExistence type="predicted"/>
<dbReference type="Proteomes" id="UP000266441">
    <property type="component" value="Unassembled WGS sequence"/>
</dbReference>
<dbReference type="Pfam" id="PF14559">
    <property type="entry name" value="TPR_19"/>
    <property type="match status" value="1"/>
</dbReference>
<dbReference type="Gene3D" id="1.25.40.10">
    <property type="entry name" value="Tetratricopeptide repeat domain"/>
    <property type="match status" value="11"/>
</dbReference>
<evidence type="ECO:0000313" key="5">
    <source>
        <dbReference type="EMBL" id="RIH63381.1"/>
    </source>
</evidence>
<dbReference type="Pfam" id="PF13181">
    <property type="entry name" value="TPR_8"/>
    <property type="match status" value="8"/>
</dbReference>
<dbReference type="SUPFAM" id="SSF81901">
    <property type="entry name" value="HCP-like"/>
    <property type="match status" value="1"/>
</dbReference>
<dbReference type="SMART" id="SM00028">
    <property type="entry name" value="TPR"/>
    <property type="match status" value="24"/>
</dbReference>
<dbReference type="PROSITE" id="PS50005">
    <property type="entry name" value="TPR"/>
    <property type="match status" value="14"/>
</dbReference>